<keyword evidence="2" id="KW-1133">Transmembrane helix</keyword>
<keyword evidence="2" id="KW-0812">Transmembrane</keyword>
<sequence length="126" mass="14233">MVTFCKFPLKNFILSVFFLFQPATNCHQFAPPGSTAAPARLNQTPAASTPARQFQPPLFPPRPNGNAKKNYKPTKLSRFRTRTACGRRGRTYRRTPGSALLTVLFIGFLYSFYRPINRISNDSMSL</sequence>
<organism evidence="3">
    <name type="scientific">Caudovirales sp. ctCpR1</name>
    <dbReference type="NCBI Taxonomy" id="2825760"/>
    <lineage>
        <taxon>Viruses</taxon>
        <taxon>Duplodnaviria</taxon>
        <taxon>Heunggongvirae</taxon>
        <taxon>Uroviricota</taxon>
        <taxon>Caudoviricetes</taxon>
    </lineage>
</organism>
<keyword evidence="2" id="KW-0472">Membrane</keyword>
<dbReference type="EMBL" id="BK016224">
    <property type="protein sequence ID" value="DAG03160.1"/>
    <property type="molecule type" value="Genomic_DNA"/>
</dbReference>
<evidence type="ECO:0000256" key="1">
    <source>
        <dbReference type="SAM" id="MobiDB-lite"/>
    </source>
</evidence>
<reference evidence="3" key="1">
    <citation type="journal article" date="2021" name="Proc. Natl. Acad. Sci. U.S.A.">
        <title>A Catalog of Tens of Thousands of Viruses from Human Metagenomes Reveals Hidden Associations with Chronic Diseases.</title>
        <authorList>
            <person name="Tisza M.J."/>
            <person name="Buck C.B."/>
        </authorList>
    </citation>
    <scope>NUCLEOTIDE SEQUENCE</scope>
    <source>
        <strain evidence="3">CtCpR1</strain>
    </source>
</reference>
<protein>
    <submittedName>
        <fullName evidence="3">Uncharacterized protein</fullName>
    </submittedName>
</protein>
<name>A0A8S5V8Z4_9CAUD</name>
<proteinExistence type="predicted"/>
<feature type="region of interest" description="Disordered" evidence="1">
    <location>
        <begin position="37"/>
        <end position="72"/>
    </location>
</feature>
<feature type="transmembrane region" description="Helical" evidence="2">
    <location>
        <begin position="97"/>
        <end position="116"/>
    </location>
</feature>
<evidence type="ECO:0000313" key="3">
    <source>
        <dbReference type="EMBL" id="DAG03160.1"/>
    </source>
</evidence>
<evidence type="ECO:0000256" key="2">
    <source>
        <dbReference type="SAM" id="Phobius"/>
    </source>
</evidence>
<accession>A0A8S5V8Z4</accession>